<dbReference type="InterPro" id="IPR051441">
    <property type="entry name" value="SelW_related"/>
</dbReference>
<dbReference type="PANTHER" id="PTHR15124:SF27">
    <property type="entry name" value="MIGRATION AND INVASION ENHANCER 1"/>
    <property type="match status" value="1"/>
</dbReference>
<keyword evidence="3" id="KW-1185">Reference proteome</keyword>
<evidence type="ECO:0000313" key="2">
    <source>
        <dbReference type="EMBL" id="CAK0893552.1"/>
    </source>
</evidence>
<feature type="compositionally biased region" description="Pro residues" evidence="1">
    <location>
        <begin position="160"/>
        <end position="206"/>
    </location>
</feature>
<protein>
    <submittedName>
        <fullName evidence="2">Uncharacterized protein</fullName>
    </submittedName>
</protein>
<name>A0ABN9X2N1_9DINO</name>
<evidence type="ECO:0000313" key="3">
    <source>
        <dbReference type="Proteomes" id="UP001189429"/>
    </source>
</evidence>
<sequence length="384" mass="40665">MPTPAPTAPPTVQGEFAVTVPGPEEFVENCTNNIDVREALQASIASYLNSTVAPDDITVFCSIENGSLGNVTVEYEVARRLLAGNVTIDYEIAVPEEEASSVQDNATALLSSQASSQNLARLATIISNELSTTATSASSNVIEVVGGSAAMVVISTHHPTPSPTPSPTPYPTRSPTSSPSPYPTPSPTASPTPHPTPSPPPYPTPSPTASSTLAPPPMAGPSSGPLSATGDPHLQNVYGERFDLMRPGNHVLVNIPKGQRVEESLLHVEAVAVQLGVQCADIYFQELNMTGVWVETKRTGGLHFHAQDVSDEAPKWEHVGKVDVKVAHGRTQQGIPYLNFYVRHLARAGFAVGGLLGEDDHSEVATISPACVRRHAISLFEPRR</sequence>
<accession>A0ABN9X2N1</accession>
<proteinExistence type="predicted"/>
<organism evidence="2 3">
    <name type="scientific">Prorocentrum cordatum</name>
    <dbReference type="NCBI Taxonomy" id="2364126"/>
    <lineage>
        <taxon>Eukaryota</taxon>
        <taxon>Sar</taxon>
        <taxon>Alveolata</taxon>
        <taxon>Dinophyceae</taxon>
        <taxon>Prorocentrales</taxon>
        <taxon>Prorocentraceae</taxon>
        <taxon>Prorocentrum</taxon>
    </lineage>
</organism>
<dbReference type="EMBL" id="CAUYUJ010019764">
    <property type="protein sequence ID" value="CAK0893552.1"/>
    <property type="molecule type" value="Genomic_DNA"/>
</dbReference>
<gene>
    <name evidence="2" type="ORF">PCOR1329_LOCUS72839</name>
</gene>
<reference evidence="2" key="1">
    <citation type="submission" date="2023-10" db="EMBL/GenBank/DDBJ databases">
        <authorList>
            <person name="Chen Y."/>
            <person name="Shah S."/>
            <person name="Dougan E. K."/>
            <person name="Thang M."/>
            <person name="Chan C."/>
        </authorList>
    </citation>
    <scope>NUCLEOTIDE SEQUENCE [LARGE SCALE GENOMIC DNA]</scope>
</reference>
<dbReference type="PANTHER" id="PTHR15124">
    <property type="entry name" value="SELENOPROTEIN W"/>
    <property type="match status" value="1"/>
</dbReference>
<dbReference type="Proteomes" id="UP001189429">
    <property type="component" value="Unassembled WGS sequence"/>
</dbReference>
<feature type="region of interest" description="Disordered" evidence="1">
    <location>
        <begin position="155"/>
        <end position="234"/>
    </location>
</feature>
<evidence type="ECO:0000256" key="1">
    <source>
        <dbReference type="SAM" id="MobiDB-lite"/>
    </source>
</evidence>
<comment type="caution">
    <text evidence="2">The sequence shown here is derived from an EMBL/GenBank/DDBJ whole genome shotgun (WGS) entry which is preliminary data.</text>
</comment>